<dbReference type="InterPro" id="IPR000196">
    <property type="entry name" value="Ribosomal_eL19_dom"/>
</dbReference>
<dbReference type="OrthoDB" id="11624at2157"/>
<feature type="compositionally biased region" description="Basic residues" evidence="7">
    <location>
        <begin position="52"/>
        <end position="63"/>
    </location>
</feature>
<keyword evidence="3 5" id="KW-0689">Ribosomal protein</keyword>
<protein>
    <recommendedName>
        <fullName evidence="5">Large ribosomal subunit protein eL19</fullName>
    </recommendedName>
</protein>
<dbReference type="EMBL" id="MRZU01000003">
    <property type="protein sequence ID" value="OUJ18828.1"/>
    <property type="molecule type" value="Genomic_DNA"/>
</dbReference>
<feature type="domain" description="Large ribosomal subunit protein eL19" evidence="8">
    <location>
        <begin position="3"/>
        <end position="146"/>
    </location>
</feature>
<dbReference type="GO" id="GO:0022625">
    <property type="term" value="C:cytosolic large ribosomal subunit"/>
    <property type="evidence" value="ECO:0007669"/>
    <property type="project" value="InterPro"/>
</dbReference>
<dbReference type="InterPro" id="IPR023638">
    <property type="entry name" value="Ribosomal_eL19_CS"/>
</dbReference>
<dbReference type="SMART" id="SM01416">
    <property type="entry name" value="Ribosomal_L19e"/>
    <property type="match status" value="1"/>
</dbReference>
<dbReference type="HAMAP" id="MF_01475">
    <property type="entry name" value="Ribosomal_eL19"/>
    <property type="match status" value="1"/>
</dbReference>
<dbReference type="GO" id="GO:0003735">
    <property type="term" value="F:structural constituent of ribosome"/>
    <property type="evidence" value="ECO:0007669"/>
    <property type="project" value="InterPro"/>
</dbReference>
<evidence type="ECO:0000256" key="7">
    <source>
        <dbReference type="SAM" id="MobiDB-lite"/>
    </source>
</evidence>
<evidence type="ECO:0000256" key="6">
    <source>
        <dbReference type="RuleBase" id="RU000574"/>
    </source>
</evidence>
<gene>
    <name evidence="5" type="primary">rpl19e</name>
    <name evidence="9" type="ORF">AMET1_0479</name>
</gene>
<evidence type="ECO:0000256" key="3">
    <source>
        <dbReference type="ARBA" id="ARBA00022980"/>
    </source>
</evidence>
<dbReference type="Proteomes" id="UP000195137">
    <property type="component" value="Unassembled WGS sequence"/>
</dbReference>
<dbReference type="GO" id="GO:0070180">
    <property type="term" value="F:large ribosomal subunit rRNA binding"/>
    <property type="evidence" value="ECO:0007669"/>
    <property type="project" value="UniProtKB-UniRule"/>
</dbReference>
<name>A0A1Y3GBM7_9EURY</name>
<evidence type="ECO:0000256" key="2">
    <source>
        <dbReference type="ARBA" id="ARBA00011838"/>
    </source>
</evidence>
<organism evidence="9 10">
    <name type="scientific">Methanonatronarchaeum thermophilum</name>
    <dbReference type="NCBI Taxonomy" id="1927129"/>
    <lineage>
        <taxon>Archaea</taxon>
        <taxon>Methanobacteriati</taxon>
        <taxon>Methanobacteriota</taxon>
        <taxon>Methanonatronarchaeia</taxon>
        <taxon>Methanonatronarchaeales</taxon>
        <taxon>Methanonatronarchaeaceae</taxon>
        <taxon>Methanonatronarchaeum</taxon>
    </lineage>
</organism>
<comment type="function">
    <text evidence="5">Binds to the 23S rRNA.</text>
</comment>
<dbReference type="SUPFAM" id="SSF48140">
    <property type="entry name" value="Ribosomal protein L19 (L19e)"/>
    <property type="match status" value="1"/>
</dbReference>
<proteinExistence type="inferred from homology"/>
<evidence type="ECO:0000256" key="4">
    <source>
        <dbReference type="ARBA" id="ARBA00023274"/>
    </source>
</evidence>
<dbReference type="InterPro" id="IPR057259">
    <property type="entry name" value="Ribosomal_L19e"/>
</dbReference>
<sequence>MTNLKSQKRMAAEILGVGKKRVWIDPNRVEDISMAIMKDDIRELIEEGAIKKKTIKGQSRGRARKIDEKKKKGRRSGHGKRKGKKHSKISKKEKWITKVRAQRKKLKQLRDEGEITRSEYRKLYKKSKGGEIRDLKHLESLVAQTEGAKE</sequence>
<feature type="compositionally biased region" description="Basic residues" evidence="7">
    <location>
        <begin position="71"/>
        <end position="89"/>
    </location>
</feature>
<dbReference type="Gene3D" id="1.10.1650.10">
    <property type="match status" value="1"/>
</dbReference>
<dbReference type="NCBIfam" id="NF006343">
    <property type="entry name" value="PRK08570.1"/>
    <property type="match status" value="1"/>
</dbReference>
<dbReference type="InterPro" id="IPR035970">
    <property type="entry name" value="60S_ribosomal_eL19_sf"/>
</dbReference>
<dbReference type="InterPro" id="IPR015972">
    <property type="entry name" value="Ribosomal_eL19_dom1"/>
</dbReference>
<reference evidence="9 10" key="1">
    <citation type="submission" date="2016-12" db="EMBL/GenBank/DDBJ databases">
        <title>Discovery of methanogenic haloarchaea.</title>
        <authorList>
            <person name="Sorokin D.Y."/>
            <person name="Makarova K.S."/>
            <person name="Abbas B."/>
            <person name="Ferrer M."/>
            <person name="Golyshin P.N."/>
        </authorList>
    </citation>
    <scope>NUCLEOTIDE SEQUENCE [LARGE SCALE GENOMIC DNA]</scope>
    <source>
        <strain evidence="9">AMET1</strain>
    </source>
</reference>
<dbReference type="InterPro" id="IPR039547">
    <property type="entry name" value="Ribosomal_eL19"/>
</dbReference>
<comment type="subunit">
    <text evidence="2 5">Part of the 50S ribosomal subunit.</text>
</comment>
<dbReference type="AlphaFoldDB" id="A0A1Y3GBM7"/>
<dbReference type="RefSeq" id="WP_086636884.1">
    <property type="nucleotide sequence ID" value="NZ_MRZU01000003.1"/>
</dbReference>
<keyword evidence="4 5" id="KW-0687">Ribonucleoprotein</keyword>
<keyword evidence="5" id="KW-0694">RNA-binding</keyword>
<evidence type="ECO:0000313" key="9">
    <source>
        <dbReference type="EMBL" id="OUJ18828.1"/>
    </source>
</evidence>
<dbReference type="FunFam" id="1.10.1650.10:FF:000001">
    <property type="entry name" value="Ribosomal protein L19"/>
    <property type="match status" value="1"/>
</dbReference>
<dbReference type="PROSITE" id="PS00526">
    <property type="entry name" value="RIBOSOMAL_L19E"/>
    <property type="match status" value="1"/>
</dbReference>
<comment type="caution">
    <text evidence="9">The sequence shown here is derived from an EMBL/GenBank/DDBJ whole genome shotgun (WGS) entry which is preliminary data.</text>
</comment>
<evidence type="ECO:0000313" key="10">
    <source>
        <dbReference type="Proteomes" id="UP000195137"/>
    </source>
</evidence>
<keyword evidence="10" id="KW-1185">Reference proteome</keyword>
<comment type="similarity">
    <text evidence="1 5 6">Belongs to the eukaryotic ribosomal protein eL19 family.</text>
</comment>
<dbReference type="InterPro" id="IPR057260">
    <property type="entry name" value="Ribosomal_L19e_C"/>
</dbReference>
<evidence type="ECO:0000259" key="8">
    <source>
        <dbReference type="SMART" id="SM01416"/>
    </source>
</evidence>
<dbReference type="CDD" id="cd00481">
    <property type="entry name" value="Ribosomal_L19e"/>
    <property type="match status" value="1"/>
</dbReference>
<dbReference type="PANTHER" id="PTHR10722">
    <property type="entry name" value="60S RIBOSOMAL PROTEIN L19"/>
    <property type="match status" value="1"/>
</dbReference>
<dbReference type="Pfam" id="PF01280">
    <property type="entry name" value="Ribosomal_L19e"/>
    <property type="match status" value="1"/>
</dbReference>
<keyword evidence="5" id="KW-0699">rRNA-binding</keyword>
<dbReference type="Gene3D" id="1.10.1200.240">
    <property type="match status" value="1"/>
</dbReference>
<accession>A0A1Y3GBM7</accession>
<feature type="region of interest" description="Disordered" evidence="7">
    <location>
        <begin position="52"/>
        <end position="93"/>
    </location>
</feature>
<dbReference type="GO" id="GO:0006412">
    <property type="term" value="P:translation"/>
    <property type="evidence" value="ECO:0007669"/>
    <property type="project" value="UniProtKB-UniRule"/>
</dbReference>
<dbReference type="Pfam" id="PF25476">
    <property type="entry name" value="Ribosomal_L19e_C"/>
    <property type="match status" value="1"/>
</dbReference>
<evidence type="ECO:0000256" key="5">
    <source>
        <dbReference type="HAMAP-Rule" id="MF_01475"/>
    </source>
</evidence>
<evidence type="ECO:0000256" key="1">
    <source>
        <dbReference type="ARBA" id="ARBA00011082"/>
    </source>
</evidence>